<evidence type="ECO:0000313" key="2">
    <source>
        <dbReference type="EMBL" id="KAI3431769.1"/>
    </source>
</evidence>
<feature type="transmembrane region" description="Helical" evidence="1">
    <location>
        <begin position="116"/>
        <end position="136"/>
    </location>
</feature>
<sequence>MDRTLGRHWIDVCIVGFGLVSAACALATAGRHLRSSGSSSSNVCGSTRSFARLGRAAALLGAAAHVALLVTLTVYWRFFATRTYYKFYGGRKSGTTVEEMPVNHFRYFHRWTDEEMALFAFGAVGGAAVWILALSVDALGSWRAAVSQRSAAADAKLSNMLSSRAMARSGMPGSSSDSNSIHSNSMLSSGMLSSSVLSSSMPGGSCGMHSNSMLSSGMLGSSVLSSSVFSNSMLGSGMLSSSNSMRSSSSSTIGHHSLLQLLQLWLPLCAARHCGDCILWRLAAKQPTSLEAVRSALEGLRSSLERQLADRHAV</sequence>
<reference evidence="2" key="2">
    <citation type="submission" date="2020-11" db="EMBL/GenBank/DDBJ databases">
        <authorList>
            <person name="Cecchin M."/>
            <person name="Marcolungo L."/>
            <person name="Rossato M."/>
            <person name="Girolomoni L."/>
            <person name="Cosentino E."/>
            <person name="Cuine S."/>
            <person name="Li-Beisson Y."/>
            <person name="Delledonne M."/>
            <person name="Ballottari M."/>
        </authorList>
    </citation>
    <scope>NUCLEOTIDE SEQUENCE</scope>
    <source>
        <strain evidence="2">211/11P</strain>
        <tissue evidence="2">Whole cell</tissue>
    </source>
</reference>
<accession>A0A9D4TRP8</accession>
<dbReference type="Proteomes" id="UP001055712">
    <property type="component" value="Unassembled WGS sequence"/>
</dbReference>
<protein>
    <submittedName>
        <fullName evidence="2">Uncharacterized protein</fullName>
    </submittedName>
</protein>
<dbReference type="PROSITE" id="PS51257">
    <property type="entry name" value="PROKAR_LIPOPROTEIN"/>
    <property type="match status" value="1"/>
</dbReference>
<keyword evidence="1" id="KW-1133">Transmembrane helix</keyword>
<dbReference type="EMBL" id="SIDB01000006">
    <property type="protein sequence ID" value="KAI3431769.1"/>
    <property type="molecule type" value="Genomic_DNA"/>
</dbReference>
<feature type="transmembrane region" description="Helical" evidence="1">
    <location>
        <begin position="12"/>
        <end position="33"/>
    </location>
</feature>
<dbReference type="AlphaFoldDB" id="A0A9D4TRP8"/>
<gene>
    <name evidence="2" type="ORF">D9Q98_010525</name>
</gene>
<comment type="caution">
    <text evidence="2">The sequence shown here is derived from an EMBL/GenBank/DDBJ whole genome shotgun (WGS) entry which is preliminary data.</text>
</comment>
<keyword evidence="3" id="KW-1185">Reference proteome</keyword>
<feature type="transmembrane region" description="Helical" evidence="1">
    <location>
        <begin position="53"/>
        <end position="76"/>
    </location>
</feature>
<keyword evidence="1" id="KW-0472">Membrane</keyword>
<evidence type="ECO:0000256" key="1">
    <source>
        <dbReference type="SAM" id="Phobius"/>
    </source>
</evidence>
<evidence type="ECO:0000313" key="3">
    <source>
        <dbReference type="Proteomes" id="UP001055712"/>
    </source>
</evidence>
<reference evidence="2" key="1">
    <citation type="journal article" date="2019" name="Plant J.">
        <title>Chlorella vulgaris genome assembly and annotation reveals the molecular basis for metabolic acclimation to high light conditions.</title>
        <authorList>
            <person name="Cecchin M."/>
            <person name="Marcolungo L."/>
            <person name="Rossato M."/>
            <person name="Girolomoni L."/>
            <person name="Cosentino E."/>
            <person name="Cuine S."/>
            <person name="Li-Beisson Y."/>
            <person name="Delledonne M."/>
            <person name="Ballottari M."/>
        </authorList>
    </citation>
    <scope>NUCLEOTIDE SEQUENCE</scope>
    <source>
        <strain evidence="2">211/11P</strain>
    </source>
</reference>
<organism evidence="2 3">
    <name type="scientific">Chlorella vulgaris</name>
    <name type="common">Green alga</name>
    <dbReference type="NCBI Taxonomy" id="3077"/>
    <lineage>
        <taxon>Eukaryota</taxon>
        <taxon>Viridiplantae</taxon>
        <taxon>Chlorophyta</taxon>
        <taxon>core chlorophytes</taxon>
        <taxon>Trebouxiophyceae</taxon>
        <taxon>Chlorellales</taxon>
        <taxon>Chlorellaceae</taxon>
        <taxon>Chlorella clade</taxon>
        <taxon>Chlorella</taxon>
    </lineage>
</organism>
<proteinExistence type="predicted"/>
<name>A0A9D4TRP8_CHLVU</name>
<keyword evidence="1" id="KW-0812">Transmembrane</keyword>